<gene>
    <name evidence="11" type="ORF">ASIM_LOCUS1396</name>
</gene>
<dbReference type="EMBL" id="UYRR01001458">
    <property type="protein sequence ID" value="VDK18720.1"/>
    <property type="molecule type" value="Genomic_DNA"/>
</dbReference>
<accession>A0A0M3J1W3</accession>
<evidence type="ECO:0000256" key="4">
    <source>
        <dbReference type="ARBA" id="ARBA00022989"/>
    </source>
</evidence>
<dbReference type="Gene3D" id="1.10.287.70">
    <property type="match status" value="1"/>
</dbReference>
<evidence type="ECO:0000256" key="2">
    <source>
        <dbReference type="ARBA" id="ARBA00022448"/>
    </source>
</evidence>
<evidence type="ECO:0000259" key="10">
    <source>
        <dbReference type="Pfam" id="PF07885"/>
    </source>
</evidence>
<proteinExistence type="predicted"/>
<evidence type="ECO:0000256" key="1">
    <source>
        <dbReference type="ARBA" id="ARBA00004141"/>
    </source>
</evidence>
<dbReference type="OrthoDB" id="297496at2759"/>
<feature type="compositionally biased region" description="Polar residues" evidence="8">
    <location>
        <begin position="68"/>
        <end position="94"/>
    </location>
</feature>
<keyword evidence="2" id="KW-0813">Transport</keyword>
<reference evidence="11 12" key="2">
    <citation type="submission" date="2018-11" db="EMBL/GenBank/DDBJ databases">
        <authorList>
            <consortium name="Pathogen Informatics"/>
        </authorList>
    </citation>
    <scope>NUCLEOTIDE SEQUENCE [LARGE SCALE GENOMIC DNA]</scope>
</reference>
<evidence type="ECO:0000256" key="6">
    <source>
        <dbReference type="ARBA" id="ARBA00023136"/>
    </source>
</evidence>
<keyword evidence="4 9" id="KW-1133">Transmembrane helix</keyword>
<dbReference type="Proteomes" id="UP000267096">
    <property type="component" value="Unassembled WGS sequence"/>
</dbReference>
<dbReference type="PANTHER" id="PTHR11003:SF337">
    <property type="entry name" value="POTASSIUM CHANNEL DOMAIN-CONTAINING PROTEIN"/>
    <property type="match status" value="1"/>
</dbReference>
<dbReference type="FunFam" id="1.10.287.70:FF:000265">
    <property type="entry name" value="TWiK family of potassium channels"/>
    <property type="match status" value="1"/>
</dbReference>
<evidence type="ECO:0000313" key="13">
    <source>
        <dbReference type="WBParaSite" id="ASIM_0000151701-mRNA-1"/>
    </source>
</evidence>
<keyword evidence="6 9" id="KW-0472">Membrane</keyword>
<evidence type="ECO:0000313" key="12">
    <source>
        <dbReference type="Proteomes" id="UP000267096"/>
    </source>
</evidence>
<feature type="transmembrane region" description="Helical" evidence="9">
    <location>
        <begin position="188"/>
        <end position="205"/>
    </location>
</feature>
<keyword evidence="5" id="KW-0406">Ion transport</keyword>
<keyword evidence="12" id="KW-1185">Reference proteome</keyword>
<keyword evidence="3 9" id="KW-0812">Transmembrane</keyword>
<dbReference type="PANTHER" id="PTHR11003">
    <property type="entry name" value="POTASSIUM CHANNEL, SUBFAMILY K"/>
    <property type="match status" value="1"/>
</dbReference>
<evidence type="ECO:0000313" key="11">
    <source>
        <dbReference type="EMBL" id="VDK18720.1"/>
    </source>
</evidence>
<dbReference type="SUPFAM" id="SSF81324">
    <property type="entry name" value="Voltage-gated potassium channels"/>
    <property type="match status" value="1"/>
</dbReference>
<dbReference type="GO" id="GO:0022841">
    <property type="term" value="F:potassium ion leak channel activity"/>
    <property type="evidence" value="ECO:0007669"/>
    <property type="project" value="TreeGrafter"/>
</dbReference>
<feature type="domain" description="Potassium channel" evidence="10">
    <location>
        <begin position="164"/>
        <end position="240"/>
    </location>
</feature>
<dbReference type="InterPro" id="IPR013099">
    <property type="entry name" value="K_chnl_dom"/>
</dbReference>
<dbReference type="Pfam" id="PF07885">
    <property type="entry name" value="Ion_trans_2"/>
    <property type="match status" value="1"/>
</dbReference>
<dbReference type="GO" id="GO:0005886">
    <property type="term" value="C:plasma membrane"/>
    <property type="evidence" value="ECO:0007669"/>
    <property type="project" value="TreeGrafter"/>
</dbReference>
<keyword evidence="7" id="KW-0407">Ion channel</keyword>
<comment type="subcellular location">
    <subcellularLocation>
        <location evidence="1">Membrane</location>
        <topology evidence="1">Multi-pass membrane protein</topology>
    </subcellularLocation>
</comment>
<name>A0A0M3J1W3_ANISI</name>
<dbReference type="AlphaFoldDB" id="A0A0M3J1W3"/>
<protein>
    <submittedName>
        <fullName evidence="13">Ion_trans_2 domain-containing protein</fullName>
    </submittedName>
</protein>
<dbReference type="GO" id="GO:0015271">
    <property type="term" value="F:outward rectifier potassium channel activity"/>
    <property type="evidence" value="ECO:0007669"/>
    <property type="project" value="TreeGrafter"/>
</dbReference>
<evidence type="ECO:0000256" key="9">
    <source>
        <dbReference type="SAM" id="Phobius"/>
    </source>
</evidence>
<feature type="region of interest" description="Disordered" evidence="8">
    <location>
        <begin position="62"/>
        <end position="94"/>
    </location>
</feature>
<sequence length="264" mass="29023">MVRGADTLNGPNEPSQCRSLNFSDAPKSVIAAFDWTSAVLLTVSDDEFVVDDAGKHMEAIEPPALPTVSGSPVLSTSHSIPRVPSSGNKHPSMDSSLSRSLENFKWFQNNGKRPKFRMRAEMIDTRSYRSAGSERSDELSLRSLRRAGGTYKREKMPVSVGIITVMMFIAGGAILFAVWEDWNVFDGAYYSFITLSTIGFGDIVPGQSLGDGSQEKLIVCALYLLFGMALIAMCFKLMQDDVVQKARWLGQKIGILGLLRLDIE</sequence>
<organism evidence="13">
    <name type="scientific">Anisakis simplex</name>
    <name type="common">Herring worm</name>
    <dbReference type="NCBI Taxonomy" id="6269"/>
    <lineage>
        <taxon>Eukaryota</taxon>
        <taxon>Metazoa</taxon>
        <taxon>Ecdysozoa</taxon>
        <taxon>Nematoda</taxon>
        <taxon>Chromadorea</taxon>
        <taxon>Rhabditida</taxon>
        <taxon>Spirurina</taxon>
        <taxon>Ascaridomorpha</taxon>
        <taxon>Ascaridoidea</taxon>
        <taxon>Anisakidae</taxon>
        <taxon>Anisakis</taxon>
        <taxon>Anisakis simplex complex</taxon>
    </lineage>
</organism>
<dbReference type="GO" id="GO:0030322">
    <property type="term" value="P:stabilization of membrane potential"/>
    <property type="evidence" value="ECO:0007669"/>
    <property type="project" value="TreeGrafter"/>
</dbReference>
<evidence type="ECO:0000256" key="5">
    <source>
        <dbReference type="ARBA" id="ARBA00023065"/>
    </source>
</evidence>
<reference evidence="13" key="1">
    <citation type="submission" date="2017-02" db="UniProtKB">
        <authorList>
            <consortium name="WormBaseParasite"/>
        </authorList>
    </citation>
    <scope>IDENTIFICATION</scope>
</reference>
<evidence type="ECO:0000256" key="7">
    <source>
        <dbReference type="ARBA" id="ARBA00023303"/>
    </source>
</evidence>
<dbReference type="WBParaSite" id="ASIM_0000151701-mRNA-1">
    <property type="protein sequence ID" value="ASIM_0000151701-mRNA-1"/>
    <property type="gene ID" value="ASIM_0000151701"/>
</dbReference>
<evidence type="ECO:0000256" key="8">
    <source>
        <dbReference type="SAM" id="MobiDB-lite"/>
    </source>
</evidence>
<feature type="transmembrane region" description="Helical" evidence="9">
    <location>
        <begin position="217"/>
        <end position="238"/>
    </location>
</feature>
<evidence type="ECO:0000256" key="3">
    <source>
        <dbReference type="ARBA" id="ARBA00022692"/>
    </source>
</evidence>
<feature type="transmembrane region" description="Helical" evidence="9">
    <location>
        <begin position="156"/>
        <end position="176"/>
    </location>
</feature>
<dbReference type="InterPro" id="IPR003280">
    <property type="entry name" value="2pore_dom_K_chnl"/>
</dbReference>